<evidence type="ECO:0000256" key="2">
    <source>
        <dbReference type="ARBA" id="ARBA00006403"/>
    </source>
</evidence>
<reference evidence="7 8" key="1">
    <citation type="submission" date="2017-05" db="EMBL/GenBank/DDBJ databases">
        <title>Genome of assembly of the Bengalese finch, Lonchura striata domestica.</title>
        <authorList>
            <person name="Colquitt B.M."/>
            <person name="Brainard M.S."/>
        </authorList>
    </citation>
    <scope>NUCLEOTIDE SEQUENCE [LARGE SCALE GENOMIC DNA]</scope>
    <source>
        <strain evidence="7">White83orange57</strain>
    </source>
</reference>
<evidence type="ECO:0000256" key="4">
    <source>
        <dbReference type="ARBA" id="ARBA00023242"/>
    </source>
</evidence>
<dbReference type="PANTHER" id="PTHR10015">
    <property type="entry name" value="HEAT SHOCK TRANSCRIPTION FACTOR"/>
    <property type="match status" value="1"/>
</dbReference>
<organism evidence="7 8">
    <name type="scientific">Lonchura striata</name>
    <name type="common">white-rumped munia</name>
    <dbReference type="NCBI Taxonomy" id="40157"/>
    <lineage>
        <taxon>Eukaryota</taxon>
        <taxon>Metazoa</taxon>
        <taxon>Chordata</taxon>
        <taxon>Craniata</taxon>
        <taxon>Vertebrata</taxon>
        <taxon>Euteleostomi</taxon>
        <taxon>Archelosauria</taxon>
        <taxon>Archosauria</taxon>
        <taxon>Dinosauria</taxon>
        <taxon>Saurischia</taxon>
        <taxon>Theropoda</taxon>
        <taxon>Coelurosauria</taxon>
        <taxon>Aves</taxon>
        <taxon>Neognathae</taxon>
        <taxon>Neoaves</taxon>
        <taxon>Telluraves</taxon>
        <taxon>Australaves</taxon>
        <taxon>Passeriformes</taxon>
        <taxon>Passeroidea</taxon>
        <taxon>Estrildidae</taxon>
        <taxon>Estrildinae</taxon>
        <taxon>Lonchura</taxon>
    </lineage>
</organism>
<evidence type="ECO:0000256" key="5">
    <source>
        <dbReference type="RuleBase" id="RU004020"/>
    </source>
</evidence>
<evidence type="ECO:0000256" key="1">
    <source>
        <dbReference type="ARBA" id="ARBA00004123"/>
    </source>
</evidence>
<evidence type="ECO:0000313" key="8">
    <source>
        <dbReference type="Proteomes" id="UP000197619"/>
    </source>
</evidence>
<protein>
    <submittedName>
        <fullName evidence="7">Heat shock factor protein 5</fullName>
    </submittedName>
</protein>
<dbReference type="InterPro" id="IPR000232">
    <property type="entry name" value="HSF_DNA-bd"/>
</dbReference>
<accession>A0A218VAI1</accession>
<dbReference type="SUPFAM" id="SSF46785">
    <property type="entry name" value="Winged helix' DNA-binding domain"/>
    <property type="match status" value="1"/>
</dbReference>
<evidence type="ECO:0000259" key="6">
    <source>
        <dbReference type="SMART" id="SM00415"/>
    </source>
</evidence>
<dbReference type="PANTHER" id="PTHR10015:SF278">
    <property type="entry name" value="HEAT SHOCK FACTOR PROTEIN 5"/>
    <property type="match status" value="1"/>
</dbReference>
<feature type="domain" description="HSF-type DNA-binding" evidence="6">
    <location>
        <begin position="54"/>
        <end position="170"/>
    </location>
</feature>
<dbReference type="STRING" id="299123.ENSLSDP00000019098"/>
<dbReference type="InterPro" id="IPR036390">
    <property type="entry name" value="WH_DNA-bd_sf"/>
</dbReference>
<name>A0A218VAI1_9PASE</name>
<dbReference type="GO" id="GO:0043565">
    <property type="term" value="F:sequence-specific DNA binding"/>
    <property type="evidence" value="ECO:0007669"/>
    <property type="project" value="InterPro"/>
</dbReference>
<keyword evidence="4" id="KW-0539">Nucleus</keyword>
<dbReference type="SMART" id="SM00415">
    <property type="entry name" value="HSF"/>
    <property type="match status" value="1"/>
</dbReference>
<sequence length="198" mass="22113">MREAPAVFLRPPQVPAVASKLGRGRWVRVSYDEHVLLFPEGSGLGEFGSDKAEQRSEEIPGVHSVRWDARGEGLFIDQGLFEQELLGVGPGAAGEEELFKTRNFGSIVRQLNLYGFHKLMVSPAGSAPGARPRPATAEGDTRYADGPLHHFWNPHFRYGRPDLLVKIKRRTKANKEKLDAGLEVTSRLPDDLQYITRR</sequence>
<dbReference type="EMBL" id="MUZQ01000022">
    <property type="protein sequence ID" value="OWK62760.1"/>
    <property type="molecule type" value="Genomic_DNA"/>
</dbReference>
<gene>
    <name evidence="7" type="primary">HSF5</name>
    <name evidence="7" type="ORF">RLOC_00008123</name>
</gene>
<evidence type="ECO:0000256" key="3">
    <source>
        <dbReference type="ARBA" id="ARBA00023125"/>
    </source>
</evidence>
<dbReference type="Pfam" id="PF00447">
    <property type="entry name" value="HSF_DNA-bind"/>
    <property type="match status" value="1"/>
</dbReference>
<keyword evidence="7" id="KW-0346">Stress response</keyword>
<dbReference type="InterPro" id="IPR036388">
    <property type="entry name" value="WH-like_DNA-bd_sf"/>
</dbReference>
<proteinExistence type="inferred from homology"/>
<keyword evidence="3" id="KW-0238">DNA-binding</keyword>
<comment type="caution">
    <text evidence="7">The sequence shown here is derived from an EMBL/GenBank/DDBJ whole genome shotgun (WGS) entry which is preliminary data.</text>
</comment>
<dbReference type="AlphaFoldDB" id="A0A218VAI1"/>
<dbReference type="Gene3D" id="1.10.10.10">
    <property type="entry name" value="Winged helix-like DNA-binding domain superfamily/Winged helix DNA-binding domain"/>
    <property type="match status" value="1"/>
</dbReference>
<evidence type="ECO:0000313" key="7">
    <source>
        <dbReference type="EMBL" id="OWK62760.1"/>
    </source>
</evidence>
<dbReference type="Proteomes" id="UP000197619">
    <property type="component" value="Unassembled WGS sequence"/>
</dbReference>
<dbReference type="GO" id="GO:0003700">
    <property type="term" value="F:DNA-binding transcription factor activity"/>
    <property type="evidence" value="ECO:0007669"/>
    <property type="project" value="InterPro"/>
</dbReference>
<comment type="similarity">
    <text evidence="2 5">Belongs to the HSF family.</text>
</comment>
<keyword evidence="8" id="KW-1185">Reference proteome</keyword>
<dbReference type="GO" id="GO:0005634">
    <property type="term" value="C:nucleus"/>
    <property type="evidence" value="ECO:0007669"/>
    <property type="project" value="UniProtKB-SubCell"/>
</dbReference>
<comment type="subcellular location">
    <subcellularLocation>
        <location evidence="1">Nucleus</location>
    </subcellularLocation>
</comment>